<dbReference type="Proteomes" id="UP001180087">
    <property type="component" value="Chromosome"/>
</dbReference>
<dbReference type="NCBIfam" id="TIGR00585">
    <property type="entry name" value="mutl"/>
    <property type="match status" value="1"/>
</dbReference>
<accession>A0ABY9KYM2</accession>
<dbReference type="Gene3D" id="3.30.565.10">
    <property type="entry name" value="Histidine kinase-like ATPase, C-terminal domain"/>
    <property type="match status" value="1"/>
</dbReference>
<dbReference type="RefSeq" id="WP_348029625.1">
    <property type="nucleotide sequence ID" value="NZ_CP129113.1"/>
</dbReference>
<gene>
    <name evidence="4 7" type="primary">mutL</name>
    <name evidence="7" type="ORF">QR721_06395</name>
</gene>
<dbReference type="InterPro" id="IPR002099">
    <property type="entry name" value="MutL/Mlh/PMS"/>
</dbReference>
<dbReference type="InterPro" id="IPR042120">
    <property type="entry name" value="MutL_C_dimsub"/>
</dbReference>
<evidence type="ECO:0000256" key="2">
    <source>
        <dbReference type="ARBA" id="ARBA00022763"/>
    </source>
</evidence>
<dbReference type="SUPFAM" id="SSF54211">
    <property type="entry name" value="Ribosomal protein S5 domain 2-like"/>
    <property type="match status" value="1"/>
</dbReference>
<evidence type="ECO:0000313" key="8">
    <source>
        <dbReference type="Proteomes" id="UP001180087"/>
    </source>
</evidence>
<keyword evidence="2 4" id="KW-0227">DNA damage</keyword>
<dbReference type="InterPro" id="IPR014790">
    <property type="entry name" value="MutL_C"/>
</dbReference>
<comment type="similarity">
    <text evidence="1 4">Belongs to the DNA mismatch repair MutL/HexB family.</text>
</comment>
<keyword evidence="8" id="KW-1185">Reference proteome</keyword>
<keyword evidence="7" id="KW-0540">Nuclease</keyword>
<dbReference type="Gene3D" id="3.30.230.10">
    <property type="match status" value="1"/>
</dbReference>
<dbReference type="SUPFAM" id="SSF118116">
    <property type="entry name" value="DNA mismatch repair protein MutL"/>
    <property type="match status" value="1"/>
</dbReference>
<dbReference type="SUPFAM" id="SSF55874">
    <property type="entry name" value="ATPase domain of HSP90 chaperone/DNA topoisomerase II/histidine kinase"/>
    <property type="match status" value="1"/>
</dbReference>
<dbReference type="InterPro" id="IPR014762">
    <property type="entry name" value="DNA_mismatch_repair_CS"/>
</dbReference>
<dbReference type="InterPro" id="IPR036890">
    <property type="entry name" value="HATPase_C_sf"/>
</dbReference>
<dbReference type="PROSITE" id="PS00058">
    <property type="entry name" value="DNA_MISMATCH_REPAIR_1"/>
    <property type="match status" value="1"/>
</dbReference>
<evidence type="ECO:0000259" key="5">
    <source>
        <dbReference type="SMART" id="SM00853"/>
    </source>
</evidence>
<proteinExistence type="inferred from homology"/>
<keyword evidence="3 4" id="KW-0234">DNA repair</keyword>
<name>A0ABY9KYM2_9BACI</name>
<reference evidence="7" key="1">
    <citation type="submission" date="2023-06" db="EMBL/GenBank/DDBJ databases">
        <title>A Treasure from Seagulls: Isolation and Description of Aciduricobacillus qingdaonensis gen. nov., sp. nov., a Rare Obligately Uric Acid-utilizing Member in the Family Bacillaceae.</title>
        <authorList>
            <person name="Liu W."/>
            <person name="Wang B."/>
        </authorList>
    </citation>
    <scope>NUCLEOTIDE SEQUENCE</scope>
    <source>
        <strain evidence="7">44XB</strain>
    </source>
</reference>
<feature type="domain" description="DNA mismatch repair protein S5" evidence="6">
    <location>
        <begin position="207"/>
        <end position="325"/>
    </location>
</feature>
<evidence type="ECO:0000256" key="4">
    <source>
        <dbReference type="HAMAP-Rule" id="MF_00149"/>
    </source>
</evidence>
<dbReference type="Pfam" id="PF13589">
    <property type="entry name" value="HATPase_c_3"/>
    <property type="match status" value="1"/>
</dbReference>
<dbReference type="InterPro" id="IPR037198">
    <property type="entry name" value="MutL_C_sf"/>
</dbReference>
<dbReference type="Gene3D" id="3.30.1370.100">
    <property type="entry name" value="MutL, C-terminal domain, regulatory subdomain"/>
    <property type="match status" value="1"/>
</dbReference>
<dbReference type="SMART" id="SM00853">
    <property type="entry name" value="MutL_C"/>
    <property type="match status" value="1"/>
</dbReference>
<dbReference type="GO" id="GO:0004519">
    <property type="term" value="F:endonuclease activity"/>
    <property type="evidence" value="ECO:0007669"/>
    <property type="project" value="UniProtKB-KW"/>
</dbReference>
<dbReference type="InterPro" id="IPR038973">
    <property type="entry name" value="MutL/Mlh/Pms-like"/>
</dbReference>
<evidence type="ECO:0000259" key="6">
    <source>
        <dbReference type="SMART" id="SM01340"/>
    </source>
</evidence>
<dbReference type="Pfam" id="PF01119">
    <property type="entry name" value="DNA_mis_repair"/>
    <property type="match status" value="1"/>
</dbReference>
<dbReference type="InterPro" id="IPR013507">
    <property type="entry name" value="DNA_mismatch_S5_2-like"/>
</dbReference>
<dbReference type="InterPro" id="IPR042121">
    <property type="entry name" value="MutL_C_regsub"/>
</dbReference>
<keyword evidence="7" id="KW-0378">Hydrolase</keyword>
<protein>
    <recommendedName>
        <fullName evidence="4">DNA mismatch repair protein MutL</fullName>
    </recommendedName>
</protein>
<dbReference type="HAMAP" id="MF_00149">
    <property type="entry name" value="DNA_mis_repair"/>
    <property type="match status" value="1"/>
</dbReference>
<dbReference type="PANTHER" id="PTHR10073">
    <property type="entry name" value="DNA MISMATCH REPAIR PROTEIN MLH, PMS, MUTL"/>
    <property type="match status" value="1"/>
</dbReference>
<evidence type="ECO:0000256" key="1">
    <source>
        <dbReference type="ARBA" id="ARBA00006082"/>
    </source>
</evidence>
<organism evidence="7 8">
    <name type="scientific">Aciduricibacillus chroicocephali</name>
    <dbReference type="NCBI Taxonomy" id="3054939"/>
    <lineage>
        <taxon>Bacteria</taxon>
        <taxon>Bacillati</taxon>
        <taxon>Bacillota</taxon>
        <taxon>Bacilli</taxon>
        <taxon>Bacillales</taxon>
        <taxon>Bacillaceae</taxon>
        <taxon>Aciduricibacillus</taxon>
    </lineage>
</organism>
<evidence type="ECO:0000313" key="7">
    <source>
        <dbReference type="EMBL" id="WLV25831.1"/>
    </source>
</evidence>
<dbReference type="InterPro" id="IPR014721">
    <property type="entry name" value="Ribsml_uS5_D2-typ_fold_subgr"/>
</dbReference>
<dbReference type="CDD" id="cd00782">
    <property type="entry name" value="MutL_Trans"/>
    <property type="match status" value="1"/>
</dbReference>
<dbReference type="NCBIfam" id="NF000950">
    <property type="entry name" value="PRK00095.1-3"/>
    <property type="match status" value="1"/>
</dbReference>
<dbReference type="SMART" id="SM01340">
    <property type="entry name" value="DNA_mis_repair"/>
    <property type="match status" value="1"/>
</dbReference>
<comment type="function">
    <text evidence="4">This protein is involved in the repair of mismatches in DNA. It is required for dam-dependent methyl-directed DNA mismatch repair. May act as a 'molecular matchmaker', a protein that promotes the formation of a stable complex between two or more DNA-binding proteins in an ATP-dependent manner without itself being part of a final effector complex.</text>
</comment>
<dbReference type="InterPro" id="IPR020568">
    <property type="entry name" value="Ribosomal_Su5_D2-typ_SF"/>
</dbReference>
<evidence type="ECO:0000256" key="3">
    <source>
        <dbReference type="ARBA" id="ARBA00023204"/>
    </source>
</evidence>
<feature type="domain" description="MutL C-terminal dimerisation" evidence="5">
    <location>
        <begin position="430"/>
        <end position="572"/>
    </location>
</feature>
<dbReference type="Pfam" id="PF08676">
    <property type="entry name" value="MutL_C"/>
    <property type="match status" value="1"/>
</dbReference>
<dbReference type="EMBL" id="CP129113">
    <property type="protein sequence ID" value="WLV25831.1"/>
    <property type="molecule type" value="Genomic_DNA"/>
</dbReference>
<dbReference type="PANTHER" id="PTHR10073:SF12">
    <property type="entry name" value="DNA MISMATCH REPAIR PROTEIN MLH1"/>
    <property type="match status" value="1"/>
</dbReference>
<dbReference type="CDD" id="cd16926">
    <property type="entry name" value="HATPase_MutL-MLH-PMS-like"/>
    <property type="match status" value="1"/>
</dbReference>
<dbReference type="InterPro" id="IPR020667">
    <property type="entry name" value="DNA_mismatch_repair_MutL"/>
</dbReference>
<sequence length="616" mass="70019">MKIYQLSDQLANKIAAGEVVERPASVVKELVENSIDAGSRTIHIELDEAGLQRIFIRDDGIGMGAEDAERAFLRHATSKIKNEHDLFRVKTLGFRGEALASIASVSKLRIATSEGAEAGIELELEGGNLKSKKKTDARKGTEISVESLFFNTPARLKYMKTLHTELGHITDLLNRLAMSHPEVRFKAIHNGKMLFQTSGDGNLLHVTANIYGMSVARQMIEVKAESLDFKMHGFIAKPEVTRASKTYMSTIVNGRYIRSYALNQAILRAYHTLLPIGRSPIAILSIEMDPLLLDVNVHPTKLEVRFSKEKDLVELVEETIRGTFQKAVLIPEAAAPKPKSQVQQSQQEVLSFDTERERRIVAPSQIEKQIEQRASQFQMNTVQEPRPDPVIIPEQVEGQVQEESAVLRSENPISLERDEEREPRVPRMYPIGQLQGTYIMAQNENGLYMIDQHAAQERIKYEYFKRKLGLPKNELQELLLPLTFEFTGQEAIFIENGREELERVGLFFEPFGDKTFIVRSHPVWFPKGEEEDVIREIVDYIVKETSIDVEKIREAAATMMSCKGSIKANHYLTHEDMTTLLNDLRMSTDPFTCPHGRPIIVHFTTYELEKMFKRIM</sequence>
<dbReference type="Gene3D" id="3.30.1540.20">
    <property type="entry name" value="MutL, C-terminal domain, dimerisation subdomain"/>
    <property type="match status" value="1"/>
</dbReference>
<keyword evidence="7" id="KW-0255">Endonuclease</keyword>